<dbReference type="GeneID" id="78333840"/>
<evidence type="ECO:0000256" key="6">
    <source>
        <dbReference type="PROSITE-ProRule" id="PRU00169"/>
    </source>
</evidence>
<organism evidence="10 11">
    <name type="scientific">Acidaminococcus fermentans</name>
    <dbReference type="NCBI Taxonomy" id="905"/>
    <lineage>
        <taxon>Bacteria</taxon>
        <taxon>Bacillati</taxon>
        <taxon>Bacillota</taxon>
        <taxon>Negativicutes</taxon>
        <taxon>Acidaminococcales</taxon>
        <taxon>Acidaminococcaceae</taxon>
        <taxon>Acidaminococcus</taxon>
    </lineage>
</organism>
<dbReference type="InterPro" id="IPR001867">
    <property type="entry name" value="OmpR/PhoB-type_DNA-bd"/>
</dbReference>
<dbReference type="InterPro" id="IPR016032">
    <property type="entry name" value="Sig_transdc_resp-reg_C-effctor"/>
</dbReference>
<evidence type="ECO:0000256" key="3">
    <source>
        <dbReference type="ARBA" id="ARBA00023015"/>
    </source>
</evidence>
<evidence type="ECO:0000313" key="11">
    <source>
        <dbReference type="Proteomes" id="UP000182379"/>
    </source>
</evidence>
<dbReference type="FunFam" id="3.40.50.2300:FF:000001">
    <property type="entry name" value="DNA-binding response regulator PhoB"/>
    <property type="match status" value="1"/>
</dbReference>
<dbReference type="InterPro" id="IPR039420">
    <property type="entry name" value="WalR-like"/>
</dbReference>
<keyword evidence="2" id="KW-0902">Two-component regulatory system</keyword>
<keyword evidence="4 7" id="KW-0238">DNA-binding</keyword>
<evidence type="ECO:0000313" key="10">
    <source>
        <dbReference type="EMBL" id="SDW73664.1"/>
    </source>
</evidence>
<comment type="caution">
    <text evidence="10">The sequence shown here is derived from an EMBL/GenBank/DDBJ whole genome shotgun (WGS) entry which is preliminary data.</text>
</comment>
<dbReference type="RefSeq" id="WP_012937489.1">
    <property type="nucleotide sequence ID" value="NZ_CALAKB010000006.1"/>
</dbReference>
<dbReference type="SMART" id="SM00448">
    <property type="entry name" value="REC"/>
    <property type="match status" value="1"/>
</dbReference>
<feature type="domain" description="OmpR/PhoB-type" evidence="9">
    <location>
        <begin position="134"/>
        <end position="238"/>
    </location>
</feature>
<reference evidence="10 11" key="1">
    <citation type="submission" date="2016-10" db="EMBL/GenBank/DDBJ databases">
        <authorList>
            <person name="Varghese N."/>
            <person name="Submissions S."/>
        </authorList>
    </citation>
    <scope>NUCLEOTIDE SEQUENCE [LARGE SCALE GENOMIC DNA]</scope>
    <source>
        <strain evidence="10 11">WCC6</strain>
    </source>
</reference>
<proteinExistence type="predicted"/>
<evidence type="ECO:0000256" key="4">
    <source>
        <dbReference type="ARBA" id="ARBA00023125"/>
    </source>
</evidence>
<evidence type="ECO:0000256" key="5">
    <source>
        <dbReference type="ARBA" id="ARBA00023163"/>
    </source>
</evidence>
<name>A0A1H2W080_ACIFE</name>
<evidence type="ECO:0000256" key="1">
    <source>
        <dbReference type="ARBA" id="ARBA00022553"/>
    </source>
</evidence>
<dbReference type="Gene3D" id="6.10.250.690">
    <property type="match status" value="1"/>
</dbReference>
<dbReference type="PROSITE" id="PS50110">
    <property type="entry name" value="RESPONSE_REGULATORY"/>
    <property type="match status" value="1"/>
</dbReference>
<dbReference type="GO" id="GO:0005829">
    <property type="term" value="C:cytosol"/>
    <property type="evidence" value="ECO:0007669"/>
    <property type="project" value="TreeGrafter"/>
</dbReference>
<dbReference type="SUPFAM" id="SSF52172">
    <property type="entry name" value="CheY-like"/>
    <property type="match status" value="1"/>
</dbReference>
<keyword evidence="5" id="KW-0804">Transcription</keyword>
<evidence type="ECO:0000259" key="9">
    <source>
        <dbReference type="PROSITE" id="PS51755"/>
    </source>
</evidence>
<evidence type="ECO:0000256" key="2">
    <source>
        <dbReference type="ARBA" id="ARBA00023012"/>
    </source>
</evidence>
<accession>A0A1H2W080</accession>
<dbReference type="InterPro" id="IPR011006">
    <property type="entry name" value="CheY-like_superfamily"/>
</dbReference>
<dbReference type="PANTHER" id="PTHR48111:SF4">
    <property type="entry name" value="DNA-BINDING DUAL TRANSCRIPTIONAL REGULATOR OMPR"/>
    <property type="match status" value="1"/>
</dbReference>
<dbReference type="SMART" id="SM00862">
    <property type="entry name" value="Trans_reg_C"/>
    <property type="match status" value="1"/>
</dbReference>
<dbReference type="GO" id="GO:0000976">
    <property type="term" value="F:transcription cis-regulatory region binding"/>
    <property type="evidence" value="ECO:0007669"/>
    <property type="project" value="TreeGrafter"/>
</dbReference>
<dbReference type="Pfam" id="PF00072">
    <property type="entry name" value="Response_reg"/>
    <property type="match status" value="1"/>
</dbReference>
<dbReference type="EMBL" id="FNOP01000005">
    <property type="protein sequence ID" value="SDW73664.1"/>
    <property type="molecule type" value="Genomic_DNA"/>
</dbReference>
<dbReference type="Gene3D" id="1.10.10.10">
    <property type="entry name" value="Winged helix-like DNA-binding domain superfamily/Winged helix DNA-binding domain"/>
    <property type="match status" value="1"/>
</dbReference>
<dbReference type="Pfam" id="PF00486">
    <property type="entry name" value="Trans_reg_C"/>
    <property type="match status" value="1"/>
</dbReference>
<evidence type="ECO:0000256" key="7">
    <source>
        <dbReference type="PROSITE-ProRule" id="PRU01091"/>
    </source>
</evidence>
<feature type="DNA-binding region" description="OmpR/PhoB-type" evidence="7">
    <location>
        <begin position="134"/>
        <end position="238"/>
    </location>
</feature>
<dbReference type="SUPFAM" id="SSF46894">
    <property type="entry name" value="C-terminal effector domain of the bipartite response regulators"/>
    <property type="match status" value="1"/>
</dbReference>
<dbReference type="InterPro" id="IPR036388">
    <property type="entry name" value="WH-like_DNA-bd_sf"/>
</dbReference>
<keyword evidence="3" id="KW-0805">Transcription regulation</keyword>
<feature type="domain" description="Response regulatory" evidence="8">
    <location>
        <begin position="5"/>
        <end position="118"/>
    </location>
</feature>
<dbReference type="PROSITE" id="PS51755">
    <property type="entry name" value="OMPR_PHOB"/>
    <property type="match status" value="1"/>
</dbReference>
<keyword evidence="1 6" id="KW-0597">Phosphoprotein</keyword>
<protein>
    <submittedName>
        <fullName evidence="10">DNA-binding response regulator, OmpR family, contains REC and winged-helix (WHTH) domain</fullName>
    </submittedName>
</protein>
<dbReference type="AlphaFoldDB" id="A0A1H2W080"/>
<sequence>MDNYSVLLVDDDPKLLDLLVNYFTKEQFTVLAARDGEEALRIFRKEQPQLLVLDLMLPKIDGRDVCRTIRQDSTVPIIMLTARDAEFDRLMGLELGADDYVTKPFSMRELVARVRALLRRTYGAYGQQKEGAPETVIRAGTLELDLDRHILRRKEEGDGWKPIELTPIEFNLLEVLMKSPGHVYNRLQLMENSHGFAFDGYERTIDAHIRNLRRKIEPDTKNPRYILTVYGIGYKFGG</sequence>
<dbReference type="Proteomes" id="UP000182379">
    <property type="component" value="Unassembled WGS sequence"/>
</dbReference>
<dbReference type="Gene3D" id="3.40.50.2300">
    <property type="match status" value="1"/>
</dbReference>
<dbReference type="InterPro" id="IPR001789">
    <property type="entry name" value="Sig_transdc_resp-reg_receiver"/>
</dbReference>
<dbReference type="GO" id="GO:0000156">
    <property type="term" value="F:phosphorelay response regulator activity"/>
    <property type="evidence" value="ECO:0007669"/>
    <property type="project" value="TreeGrafter"/>
</dbReference>
<dbReference type="OMA" id="HTDPFTN"/>
<evidence type="ECO:0000259" key="8">
    <source>
        <dbReference type="PROSITE" id="PS50110"/>
    </source>
</evidence>
<feature type="modified residue" description="4-aspartylphosphate" evidence="6">
    <location>
        <position position="54"/>
    </location>
</feature>
<dbReference type="CDD" id="cd00383">
    <property type="entry name" value="trans_reg_C"/>
    <property type="match status" value="1"/>
</dbReference>
<dbReference type="GO" id="GO:0006355">
    <property type="term" value="P:regulation of DNA-templated transcription"/>
    <property type="evidence" value="ECO:0007669"/>
    <property type="project" value="InterPro"/>
</dbReference>
<dbReference type="PANTHER" id="PTHR48111">
    <property type="entry name" value="REGULATOR OF RPOS"/>
    <property type="match status" value="1"/>
</dbReference>
<gene>
    <name evidence="10" type="ORF">SAMN05216495_10545</name>
</gene>
<dbReference type="GO" id="GO:0032993">
    <property type="term" value="C:protein-DNA complex"/>
    <property type="evidence" value="ECO:0007669"/>
    <property type="project" value="TreeGrafter"/>
</dbReference>